<organism evidence="2 3">
    <name type="scientific">Nitratireductor pacificus pht-3B</name>
    <dbReference type="NCBI Taxonomy" id="391937"/>
    <lineage>
        <taxon>Bacteria</taxon>
        <taxon>Pseudomonadati</taxon>
        <taxon>Pseudomonadota</taxon>
        <taxon>Alphaproteobacteria</taxon>
        <taxon>Hyphomicrobiales</taxon>
        <taxon>Phyllobacteriaceae</taxon>
        <taxon>Nitratireductor</taxon>
    </lineage>
</organism>
<keyword evidence="3" id="KW-1185">Reference proteome</keyword>
<reference evidence="2 3" key="1">
    <citation type="journal article" date="2012" name="J. Bacteriol.">
        <title>Genome Sequence of Nitratireductor pacificus Type Strain pht-3B.</title>
        <authorList>
            <person name="Lai Q."/>
            <person name="Li G."/>
            <person name="Shao Z."/>
        </authorList>
    </citation>
    <scope>NUCLEOTIDE SEQUENCE [LARGE SCALE GENOMIC DNA]</scope>
    <source>
        <strain evidence="3">pht-3B</strain>
    </source>
</reference>
<dbReference type="Proteomes" id="UP000006786">
    <property type="component" value="Unassembled WGS sequence"/>
</dbReference>
<dbReference type="InterPro" id="IPR051606">
    <property type="entry name" value="Polyketide_Oxido-like"/>
</dbReference>
<dbReference type="Pfam" id="PF13460">
    <property type="entry name" value="NAD_binding_10"/>
    <property type="match status" value="1"/>
</dbReference>
<evidence type="ECO:0000313" key="3">
    <source>
        <dbReference type="Proteomes" id="UP000006786"/>
    </source>
</evidence>
<dbReference type="GO" id="GO:0016646">
    <property type="term" value="F:oxidoreductase activity, acting on the CH-NH group of donors, NAD or NADP as acceptor"/>
    <property type="evidence" value="ECO:0007669"/>
    <property type="project" value="TreeGrafter"/>
</dbReference>
<name>K2LT61_9HYPH</name>
<dbReference type="AlphaFoldDB" id="K2LT61"/>
<gene>
    <name evidence="2" type="ORF">NA2_01310</name>
</gene>
<dbReference type="EMBL" id="AMRM01000001">
    <property type="protein sequence ID" value="EKF20974.1"/>
    <property type="molecule type" value="Genomic_DNA"/>
</dbReference>
<feature type="domain" description="NAD(P)-binding" evidence="1">
    <location>
        <begin position="7"/>
        <end position="198"/>
    </location>
</feature>
<dbReference type="SUPFAM" id="SSF51735">
    <property type="entry name" value="NAD(P)-binding Rossmann-fold domains"/>
    <property type="match status" value="1"/>
</dbReference>
<sequence>MRIAVFGANGNTGSRVIAEGLSRGHEMTAIVRDLGRTWNVPSGATLLAGDASNVEEVAVLARGLDAVIAATRPSPGREADHAVMMRALLAGTVRADVRLLVVGGAASLTVPGTEGIAVIDDPRFVPPEYRAIAQASNEQFAACLADRHADWTYLSPPAVLEPGERTGVFRLGADELLIDEAGRSAISMEDLAIALIDEAEQARHRRARFTVGY</sequence>
<proteinExistence type="predicted"/>
<dbReference type="InterPro" id="IPR036291">
    <property type="entry name" value="NAD(P)-bd_dom_sf"/>
</dbReference>
<dbReference type="RefSeq" id="WP_008593304.1">
    <property type="nucleotide sequence ID" value="NZ_AMRM01000001.1"/>
</dbReference>
<evidence type="ECO:0000313" key="2">
    <source>
        <dbReference type="EMBL" id="EKF20974.1"/>
    </source>
</evidence>
<dbReference type="PANTHER" id="PTHR43355">
    <property type="entry name" value="FLAVIN REDUCTASE (NADPH)"/>
    <property type="match status" value="1"/>
</dbReference>
<dbReference type="PANTHER" id="PTHR43355:SF2">
    <property type="entry name" value="FLAVIN REDUCTASE (NADPH)"/>
    <property type="match status" value="1"/>
</dbReference>
<protein>
    <recommendedName>
        <fullName evidence="1">NAD(P)-binding domain-containing protein</fullName>
    </recommendedName>
</protein>
<dbReference type="OrthoDB" id="7352421at2"/>
<dbReference type="InterPro" id="IPR016040">
    <property type="entry name" value="NAD(P)-bd_dom"/>
</dbReference>
<dbReference type="Gene3D" id="3.40.50.720">
    <property type="entry name" value="NAD(P)-binding Rossmann-like Domain"/>
    <property type="match status" value="1"/>
</dbReference>
<accession>K2LT61</accession>
<dbReference type="PATRIC" id="fig|391937.3.peg.272"/>
<evidence type="ECO:0000259" key="1">
    <source>
        <dbReference type="Pfam" id="PF13460"/>
    </source>
</evidence>
<comment type="caution">
    <text evidence="2">The sequence shown here is derived from an EMBL/GenBank/DDBJ whole genome shotgun (WGS) entry which is preliminary data.</text>
</comment>
<dbReference type="STRING" id="391937.NA2_01310"/>
<dbReference type="eggNOG" id="COG2910">
    <property type="taxonomic scope" value="Bacteria"/>
</dbReference>